<dbReference type="EMBL" id="JAUTWS010000012">
    <property type="protein sequence ID" value="MDO9709586.1"/>
    <property type="molecule type" value="Genomic_DNA"/>
</dbReference>
<keyword evidence="1" id="KW-1133">Transmembrane helix</keyword>
<evidence type="ECO:0000313" key="3">
    <source>
        <dbReference type="Proteomes" id="UP001243009"/>
    </source>
</evidence>
<feature type="transmembrane region" description="Helical" evidence="1">
    <location>
        <begin position="31"/>
        <end position="47"/>
    </location>
</feature>
<evidence type="ECO:0000256" key="1">
    <source>
        <dbReference type="SAM" id="Phobius"/>
    </source>
</evidence>
<keyword evidence="1" id="KW-0812">Transmembrane</keyword>
<proteinExistence type="predicted"/>
<accession>A0ABT9E096</accession>
<name>A0ABT9E096_9PROT</name>
<dbReference type="RefSeq" id="WP_305104453.1">
    <property type="nucleotide sequence ID" value="NZ_JAUTWS010000012.1"/>
</dbReference>
<evidence type="ECO:0000313" key="2">
    <source>
        <dbReference type="EMBL" id="MDO9709586.1"/>
    </source>
</evidence>
<keyword evidence="3" id="KW-1185">Reference proteome</keyword>
<dbReference type="Proteomes" id="UP001243009">
    <property type="component" value="Unassembled WGS sequence"/>
</dbReference>
<gene>
    <name evidence="2" type="ORF">Q7A36_14635</name>
</gene>
<protein>
    <submittedName>
        <fullName evidence="2">Uncharacterized protein</fullName>
    </submittedName>
</protein>
<keyword evidence="1" id="KW-0472">Membrane</keyword>
<sequence length="51" mass="5380">MWARLVLVAAGAVTALFLSRDADNFGVVEGMVGIALVAAVVVALALLRRRR</sequence>
<organism evidence="2 3">
    <name type="scientific">Paracraurococcus lichenis</name>
    <dbReference type="NCBI Taxonomy" id="3064888"/>
    <lineage>
        <taxon>Bacteria</taxon>
        <taxon>Pseudomonadati</taxon>
        <taxon>Pseudomonadota</taxon>
        <taxon>Alphaproteobacteria</taxon>
        <taxon>Acetobacterales</taxon>
        <taxon>Roseomonadaceae</taxon>
        <taxon>Paracraurococcus</taxon>
    </lineage>
</organism>
<reference evidence="2 3" key="1">
    <citation type="submission" date="2023-08" db="EMBL/GenBank/DDBJ databases">
        <title>The draft genome sequence of Paracraurococcus sp. LOR1-02.</title>
        <authorList>
            <person name="Kingkaew E."/>
            <person name="Tanasupawat S."/>
        </authorList>
    </citation>
    <scope>NUCLEOTIDE SEQUENCE [LARGE SCALE GENOMIC DNA]</scope>
    <source>
        <strain evidence="2 3">LOR1-02</strain>
    </source>
</reference>
<comment type="caution">
    <text evidence="2">The sequence shown here is derived from an EMBL/GenBank/DDBJ whole genome shotgun (WGS) entry which is preliminary data.</text>
</comment>